<dbReference type="CDD" id="cd05930">
    <property type="entry name" value="A_NRPS"/>
    <property type="match status" value="1"/>
</dbReference>
<proteinExistence type="predicted"/>
<evidence type="ECO:0000313" key="5">
    <source>
        <dbReference type="EMBL" id="TBO61203.1"/>
    </source>
</evidence>
<comment type="caution">
    <text evidence="5">The sequence shown here is derived from an EMBL/GenBank/DDBJ whole genome shotgun (WGS) entry which is preliminary data.</text>
</comment>
<evidence type="ECO:0000256" key="2">
    <source>
        <dbReference type="ARBA" id="ARBA00022553"/>
    </source>
</evidence>
<name>A0A4Q9I0Q1_STRKA</name>
<dbReference type="Proteomes" id="UP000292452">
    <property type="component" value="Unassembled WGS sequence"/>
</dbReference>
<accession>A0A4Q9I0Q1</accession>
<dbReference type="InterPro" id="IPR045851">
    <property type="entry name" value="AMP-bd_C_sf"/>
</dbReference>
<dbReference type="PANTHER" id="PTHR45527">
    <property type="entry name" value="NONRIBOSOMAL PEPTIDE SYNTHETASE"/>
    <property type="match status" value="1"/>
</dbReference>
<reference evidence="5 6" key="1">
    <citation type="submission" date="2019-02" db="EMBL/GenBank/DDBJ databases">
        <title>Draft Genome Sequence of Streptomyces sp. AM-2504, identified by 16S rRNA comparative analysis as a Streptomyces Kasugaensis strain.</title>
        <authorList>
            <person name="Napolioni V."/>
            <person name="Giuliodori A.M."/>
            <person name="Spurio R."/>
            <person name="Fabbretti A."/>
        </authorList>
    </citation>
    <scope>NUCLEOTIDE SEQUENCE [LARGE SCALE GENOMIC DNA]</scope>
    <source>
        <strain evidence="5 6">AM-2504</strain>
    </source>
</reference>
<evidence type="ECO:0000313" key="6">
    <source>
        <dbReference type="Proteomes" id="UP000292452"/>
    </source>
</evidence>
<dbReference type="RefSeq" id="WP_131122023.1">
    <property type="nucleotide sequence ID" value="NZ_SIXH01000012.1"/>
</dbReference>
<evidence type="ECO:0000256" key="3">
    <source>
        <dbReference type="SAM" id="MobiDB-lite"/>
    </source>
</evidence>
<keyword evidence="1" id="KW-0596">Phosphopantetheine</keyword>
<dbReference type="PROSITE" id="PS50075">
    <property type="entry name" value="CARRIER"/>
    <property type="match status" value="1"/>
</dbReference>
<dbReference type="Pfam" id="PF00550">
    <property type="entry name" value="PP-binding"/>
    <property type="match status" value="1"/>
</dbReference>
<dbReference type="PANTHER" id="PTHR45527:SF1">
    <property type="entry name" value="FATTY ACID SYNTHASE"/>
    <property type="match status" value="1"/>
</dbReference>
<evidence type="ECO:0000259" key="4">
    <source>
        <dbReference type="PROSITE" id="PS50075"/>
    </source>
</evidence>
<dbReference type="AlphaFoldDB" id="A0A4Q9I0Q1"/>
<dbReference type="SUPFAM" id="SSF56801">
    <property type="entry name" value="Acetyl-CoA synthetase-like"/>
    <property type="match status" value="1"/>
</dbReference>
<dbReference type="GO" id="GO:0043041">
    <property type="term" value="P:amino acid activation for nonribosomal peptide biosynthetic process"/>
    <property type="evidence" value="ECO:0007669"/>
    <property type="project" value="TreeGrafter"/>
</dbReference>
<dbReference type="InterPro" id="IPR009081">
    <property type="entry name" value="PP-bd_ACP"/>
</dbReference>
<dbReference type="InterPro" id="IPR000873">
    <property type="entry name" value="AMP-dep_synth/lig_dom"/>
</dbReference>
<organism evidence="5 6">
    <name type="scientific">Streptomyces kasugaensis</name>
    <dbReference type="NCBI Taxonomy" id="1946"/>
    <lineage>
        <taxon>Bacteria</taxon>
        <taxon>Bacillati</taxon>
        <taxon>Actinomycetota</taxon>
        <taxon>Actinomycetes</taxon>
        <taxon>Kitasatosporales</taxon>
        <taxon>Streptomycetaceae</taxon>
        <taxon>Streptomyces</taxon>
    </lineage>
</organism>
<dbReference type="Pfam" id="PF13193">
    <property type="entry name" value="AMP-binding_C"/>
    <property type="match status" value="1"/>
</dbReference>
<dbReference type="InterPro" id="IPR010071">
    <property type="entry name" value="AA_adenyl_dom"/>
</dbReference>
<dbReference type="Pfam" id="PF00501">
    <property type="entry name" value="AMP-binding"/>
    <property type="match status" value="1"/>
</dbReference>
<feature type="domain" description="Carrier" evidence="4">
    <location>
        <begin position="501"/>
        <end position="576"/>
    </location>
</feature>
<dbReference type="InterPro" id="IPR042099">
    <property type="entry name" value="ANL_N_sf"/>
</dbReference>
<sequence>MTAPTGADRRPVDLLARFARAVRTAPDRPAVRAGGTELTFAGLDRRTAGLAAALHAHGIGRGDRVGVQLPRTADLVVALLAVWRAGAAYVPLDPAYPPARLALMAEDARIALLIGADGTAPPRPGIPALGPDAAAAPRPAAEPDPRDPAYVIYTSGSTGVPKGVELTRGGVADLVAGLEERGIYRAGPSVVGWNASMSFDASVQQWARVCRGDTVVVIGDEQRADPAALAAVLDATGVTDLDLTPSHWELLRETLTGRQVRLFMGGEPVPERTWRELADGGADAVNLYGPTECTVDATVAAITGPRPHLGDPLPGVRLRLLDDGLRPVPDGVTGELYLAGPRLAHGYLHRPGLTAACFVADPDGPAGGRMYRTGDRARRGADGLLEFAGRVDRQVKVLGHRIELGEIESVLARRPEVTAAAVTVREAAPGDLRIAAYVTGPAAAGGPAVLAALRAQLPAHLVPHTLTVLDGLPLTPNGKTDYAALPAPAVAAPAAAGSGAPQGDALQERVAQEWRTVLGVASVAQTDNFLSLGGHSLAALRVVHKLRRTLDIDLQLRHLLDADDLAGFTRAVRERTQAGPVGRPALVARDRTAR</sequence>
<protein>
    <submittedName>
        <fullName evidence="5">Amino acid adenylation domain-containing protein</fullName>
    </submittedName>
</protein>
<dbReference type="EMBL" id="SIXH01000012">
    <property type="protein sequence ID" value="TBO61203.1"/>
    <property type="molecule type" value="Genomic_DNA"/>
</dbReference>
<dbReference type="InterPro" id="IPR036736">
    <property type="entry name" value="ACP-like_sf"/>
</dbReference>
<dbReference type="GO" id="GO:0031177">
    <property type="term" value="F:phosphopantetheine binding"/>
    <property type="evidence" value="ECO:0007669"/>
    <property type="project" value="TreeGrafter"/>
</dbReference>
<feature type="region of interest" description="Disordered" evidence="3">
    <location>
        <begin position="123"/>
        <end position="146"/>
    </location>
</feature>
<keyword evidence="2" id="KW-0597">Phosphoprotein</keyword>
<dbReference type="InterPro" id="IPR020845">
    <property type="entry name" value="AMP-binding_CS"/>
</dbReference>
<dbReference type="GO" id="GO:0044550">
    <property type="term" value="P:secondary metabolite biosynthetic process"/>
    <property type="evidence" value="ECO:0007669"/>
    <property type="project" value="TreeGrafter"/>
</dbReference>
<keyword evidence="6" id="KW-1185">Reference proteome</keyword>
<dbReference type="Gene3D" id="3.40.50.12780">
    <property type="entry name" value="N-terminal domain of ligase-like"/>
    <property type="match status" value="1"/>
</dbReference>
<dbReference type="PROSITE" id="PS00012">
    <property type="entry name" value="PHOSPHOPANTETHEINE"/>
    <property type="match status" value="1"/>
</dbReference>
<dbReference type="Gene3D" id="1.10.1200.10">
    <property type="entry name" value="ACP-like"/>
    <property type="match status" value="1"/>
</dbReference>
<dbReference type="NCBIfam" id="TIGR01733">
    <property type="entry name" value="AA-adenyl-dom"/>
    <property type="match status" value="1"/>
</dbReference>
<dbReference type="PROSITE" id="PS00455">
    <property type="entry name" value="AMP_BINDING"/>
    <property type="match status" value="1"/>
</dbReference>
<dbReference type="GO" id="GO:0005829">
    <property type="term" value="C:cytosol"/>
    <property type="evidence" value="ECO:0007669"/>
    <property type="project" value="TreeGrafter"/>
</dbReference>
<feature type="compositionally biased region" description="Low complexity" evidence="3">
    <location>
        <begin position="126"/>
        <end position="139"/>
    </location>
</feature>
<dbReference type="InterPro" id="IPR006162">
    <property type="entry name" value="Ppantetheine_attach_site"/>
</dbReference>
<evidence type="ECO:0000256" key="1">
    <source>
        <dbReference type="ARBA" id="ARBA00022450"/>
    </source>
</evidence>
<gene>
    <name evidence="5" type="ORF">EYS09_02525</name>
</gene>
<dbReference type="SUPFAM" id="SSF47336">
    <property type="entry name" value="ACP-like"/>
    <property type="match status" value="1"/>
</dbReference>
<dbReference type="InterPro" id="IPR025110">
    <property type="entry name" value="AMP-bd_C"/>
</dbReference>
<dbReference type="Gene3D" id="3.30.300.30">
    <property type="match status" value="1"/>
</dbReference>